<reference evidence="14 15" key="1">
    <citation type="submission" date="2023-07" db="EMBL/GenBank/DDBJ databases">
        <title>Sequencing the genomes of 1000 actinobacteria strains.</title>
        <authorList>
            <person name="Klenk H.-P."/>
        </authorList>
    </citation>
    <scope>NUCLEOTIDE SEQUENCE [LARGE SCALE GENOMIC DNA]</scope>
    <source>
        <strain evidence="14 15">GD13</strain>
    </source>
</reference>
<dbReference type="InterPro" id="IPR003661">
    <property type="entry name" value="HisK_dim/P_dom"/>
</dbReference>
<dbReference type="SMART" id="SM00388">
    <property type="entry name" value="HisKA"/>
    <property type="match status" value="1"/>
</dbReference>
<feature type="transmembrane region" description="Helical" evidence="10">
    <location>
        <begin position="79"/>
        <end position="98"/>
    </location>
</feature>
<dbReference type="InterPro" id="IPR005467">
    <property type="entry name" value="His_kinase_dom"/>
</dbReference>
<keyword evidence="15" id="KW-1185">Reference proteome</keyword>
<dbReference type="SMART" id="SM00086">
    <property type="entry name" value="PAC"/>
    <property type="match status" value="1"/>
</dbReference>
<dbReference type="RefSeq" id="WP_306824894.1">
    <property type="nucleotide sequence ID" value="NZ_JAUSQM010000001.1"/>
</dbReference>
<evidence type="ECO:0000256" key="1">
    <source>
        <dbReference type="ARBA" id="ARBA00000085"/>
    </source>
</evidence>
<evidence type="ECO:0000256" key="8">
    <source>
        <dbReference type="SAM" id="Coils"/>
    </source>
</evidence>
<evidence type="ECO:0000256" key="10">
    <source>
        <dbReference type="SAM" id="Phobius"/>
    </source>
</evidence>
<feature type="domain" description="Histidine kinase" evidence="11">
    <location>
        <begin position="445"/>
        <end position="664"/>
    </location>
</feature>
<keyword evidence="6" id="KW-0418">Kinase</keyword>
<dbReference type="EMBL" id="JAUSQM010000001">
    <property type="protein sequence ID" value="MDP9821280.1"/>
    <property type="molecule type" value="Genomic_DNA"/>
</dbReference>
<organism evidence="14 15">
    <name type="scientific">Nocardioides massiliensis</name>
    <dbReference type="NCBI Taxonomy" id="1325935"/>
    <lineage>
        <taxon>Bacteria</taxon>
        <taxon>Bacillati</taxon>
        <taxon>Actinomycetota</taxon>
        <taxon>Actinomycetes</taxon>
        <taxon>Propionibacteriales</taxon>
        <taxon>Nocardioidaceae</taxon>
        <taxon>Nocardioides</taxon>
    </lineage>
</organism>
<dbReference type="PRINTS" id="PR00344">
    <property type="entry name" value="BCTRLSENSOR"/>
</dbReference>
<comment type="subcellular location">
    <subcellularLocation>
        <location evidence="2">Cell membrane</location>
    </subcellularLocation>
</comment>
<dbReference type="SUPFAM" id="SSF55785">
    <property type="entry name" value="PYP-like sensor domain (PAS domain)"/>
    <property type="match status" value="1"/>
</dbReference>
<comment type="caution">
    <text evidence="14">The sequence shown here is derived from an EMBL/GenBank/DDBJ whole genome shotgun (WGS) entry which is preliminary data.</text>
</comment>
<keyword evidence="5" id="KW-0808">Transferase</keyword>
<dbReference type="SMART" id="SM00091">
    <property type="entry name" value="PAS"/>
    <property type="match status" value="1"/>
</dbReference>
<dbReference type="SMART" id="SM00387">
    <property type="entry name" value="HATPase_c"/>
    <property type="match status" value="1"/>
</dbReference>
<feature type="transmembrane region" description="Helical" evidence="10">
    <location>
        <begin position="261"/>
        <end position="282"/>
    </location>
</feature>
<feature type="transmembrane region" description="Helical" evidence="10">
    <location>
        <begin position="189"/>
        <end position="213"/>
    </location>
</feature>
<dbReference type="InterPro" id="IPR035965">
    <property type="entry name" value="PAS-like_dom_sf"/>
</dbReference>
<dbReference type="Pfam" id="PF00512">
    <property type="entry name" value="HisKA"/>
    <property type="match status" value="1"/>
</dbReference>
<dbReference type="Proteomes" id="UP001240447">
    <property type="component" value="Unassembled WGS sequence"/>
</dbReference>
<feature type="domain" description="PAC" evidence="13">
    <location>
        <begin position="368"/>
        <end position="420"/>
    </location>
</feature>
<evidence type="ECO:0000313" key="14">
    <source>
        <dbReference type="EMBL" id="MDP9821280.1"/>
    </source>
</evidence>
<dbReference type="Pfam" id="PF13426">
    <property type="entry name" value="PAS_9"/>
    <property type="match status" value="1"/>
</dbReference>
<evidence type="ECO:0000259" key="12">
    <source>
        <dbReference type="PROSITE" id="PS50112"/>
    </source>
</evidence>
<evidence type="ECO:0000313" key="15">
    <source>
        <dbReference type="Proteomes" id="UP001240447"/>
    </source>
</evidence>
<feature type="transmembrane region" description="Helical" evidence="10">
    <location>
        <begin position="118"/>
        <end position="142"/>
    </location>
</feature>
<dbReference type="SUPFAM" id="SSF55874">
    <property type="entry name" value="ATPase domain of HSP90 chaperone/DNA topoisomerase II/histidine kinase"/>
    <property type="match status" value="1"/>
</dbReference>
<feature type="domain" description="PAS" evidence="12">
    <location>
        <begin position="295"/>
        <end position="340"/>
    </location>
</feature>
<dbReference type="Gene3D" id="3.30.450.20">
    <property type="entry name" value="PAS domain"/>
    <property type="match status" value="1"/>
</dbReference>
<protein>
    <recommendedName>
        <fullName evidence="3">histidine kinase</fullName>
        <ecNumber evidence="3">2.7.13.3</ecNumber>
    </recommendedName>
</protein>
<feature type="coiled-coil region" evidence="8">
    <location>
        <begin position="405"/>
        <end position="435"/>
    </location>
</feature>
<proteinExistence type="predicted"/>
<evidence type="ECO:0000259" key="13">
    <source>
        <dbReference type="PROSITE" id="PS50113"/>
    </source>
</evidence>
<dbReference type="NCBIfam" id="TIGR00229">
    <property type="entry name" value="sensory_box"/>
    <property type="match status" value="1"/>
</dbReference>
<dbReference type="InterPro" id="IPR036097">
    <property type="entry name" value="HisK_dim/P_sf"/>
</dbReference>
<keyword evidence="7" id="KW-0902">Two-component regulatory system</keyword>
<evidence type="ECO:0000256" key="4">
    <source>
        <dbReference type="ARBA" id="ARBA00022553"/>
    </source>
</evidence>
<keyword evidence="10" id="KW-0472">Membrane</keyword>
<dbReference type="Gene3D" id="1.10.287.130">
    <property type="match status" value="1"/>
</dbReference>
<dbReference type="InterPro" id="IPR000014">
    <property type="entry name" value="PAS"/>
</dbReference>
<dbReference type="InterPro" id="IPR036890">
    <property type="entry name" value="HATPase_C_sf"/>
</dbReference>
<evidence type="ECO:0000256" key="9">
    <source>
        <dbReference type="SAM" id="MobiDB-lite"/>
    </source>
</evidence>
<dbReference type="CDD" id="cd00130">
    <property type="entry name" value="PAS"/>
    <property type="match status" value="1"/>
</dbReference>
<evidence type="ECO:0000256" key="2">
    <source>
        <dbReference type="ARBA" id="ARBA00004236"/>
    </source>
</evidence>
<evidence type="ECO:0000256" key="5">
    <source>
        <dbReference type="ARBA" id="ARBA00022679"/>
    </source>
</evidence>
<gene>
    <name evidence="14" type="ORF">J2S59_001089</name>
</gene>
<evidence type="ECO:0000256" key="7">
    <source>
        <dbReference type="ARBA" id="ARBA00023012"/>
    </source>
</evidence>
<feature type="transmembrane region" description="Helical" evidence="10">
    <location>
        <begin position="148"/>
        <end position="168"/>
    </location>
</feature>
<keyword evidence="10" id="KW-1133">Transmembrane helix</keyword>
<feature type="transmembrane region" description="Helical" evidence="10">
    <location>
        <begin position="55"/>
        <end position="73"/>
    </location>
</feature>
<comment type="catalytic activity">
    <reaction evidence="1">
        <text>ATP + protein L-histidine = ADP + protein N-phospho-L-histidine.</text>
        <dbReference type="EC" id="2.7.13.3"/>
    </reaction>
</comment>
<dbReference type="PROSITE" id="PS50113">
    <property type="entry name" value="PAC"/>
    <property type="match status" value="1"/>
</dbReference>
<dbReference type="InterPro" id="IPR000700">
    <property type="entry name" value="PAS-assoc_C"/>
</dbReference>
<name>A0ABT9NMK9_9ACTN</name>
<feature type="region of interest" description="Disordered" evidence="9">
    <location>
        <begin position="660"/>
        <end position="679"/>
    </location>
</feature>
<accession>A0ABT9NMK9</accession>
<dbReference type="SUPFAM" id="SSF47384">
    <property type="entry name" value="Homodimeric domain of signal transducing histidine kinase"/>
    <property type="match status" value="1"/>
</dbReference>
<dbReference type="PROSITE" id="PS50112">
    <property type="entry name" value="PAS"/>
    <property type="match status" value="1"/>
</dbReference>
<keyword evidence="8" id="KW-0175">Coiled coil</keyword>
<dbReference type="InterPro" id="IPR004358">
    <property type="entry name" value="Sig_transdc_His_kin-like_C"/>
</dbReference>
<feature type="transmembrane region" description="Helical" evidence="10">
    <location>
        <begin position="225"/>
        <end position="249"/>
    </location>
</feature>
<dbReference type="InterPro" id="IPR001610">
    <property type="entry name" value="PAC"/>
</dbReference>
<keyword evidence="4" id="KW-0597">Phosphoprotein</keyword>
<dbReference type="Gene3D" id="3.30.565.10">
    <property type="entry name" value="Histidine kinase-like ATPase, C-terminal domain"/>
    <property type="match status" value="1"/>
</dbReference>
<evidence type="ECO:0000259" key="11">
    <source>
        <dbReference type="PROSITE" id="PS50109"/>
    </source>
</evidence>
<dbReference type="PANTHER" id="PTHR43711">
    <property type="entry name" value="TWO-COMPONENT HISTIDINE KINASE"/>
    <property type="match status" value="1"/>
</dbReference>
<dbReference type="EC" id="2.7.13.3" evidence="3"/>
<dbReference type="InterPro" id="IPR050736">
    <property type="entry name" value="Sensor_HK_Regulatory"/>
</dbReference>
<dbReference type="InterPro" id="IPR003594">
    <property type="entry name" value="HATPase_dom"/>
</dbReference>
<dbReference type="PROSITE" id="PS50109">
    <property type="entry name" value="HIS_KIN"/>
    <property type="match status" value="1"/>
</dbReference>
<evidence type="ECO:0000256" key="6">
    <source>
        <dbReference type="ARBA" id="ARBA00022777"/>
    </source>
</evidence>
<dbReference type="CDD" id="cd00075">
    <property type="entry name" value="HATPase"/>
    <property type="match status" value="1"/>
</dbReference>
<dbReference type="CDD" id="cd00082">
    <property type="entry name" value="HisKA"/>
    <property type="match status" value="1"/>
</dbReference>
<sequence length="679" mass="72507">MRMPESDAARLFGLLGLTSVFGVVAVVSTPSAGTAIGIWPIVGATAAFIFTGRPAWPLLTVLVGLIGFATLWVDRPAGAAAGLGVGLALQAAVTWRVWCRGERRVIPSLLTNGDLSRLLTAVVAGAAVMAICAALTSAVTGWGEPRRLALAAATAGLASQLVLLPLLARLGTRTPAAGRGELAAQWVNIVVLAPFLFFNHAASVTLILILPTLMWGALRSHAYQAFAQLVVVAGVAVTLTTAGIGPLTGPGFGRFGPDSRGILLAVFVGTCALVVLTLVVSVGEQAEQQRQLAAERDRVERIVHGTSGVAIIGTDLDLNITLFNPGAERLYGYRAAEVLGGPVSVLSSHLRSDREVEREDDPAALTAGPRVLRIRRRDGAIRQHLLVVSPVRDDRGVEIGYVTTAEDITERIETEERLREALEAERAASERLREVDQAKDTFVSNVSHELRTPITSILGYTELLAEGAYGDLTKDQTDAVRRIARNSNRLLSLIADLLTLSRIQESGVGLADRELDLVEVVSAAMALVGVAYERRDLDVSVDLPPTPMPYRGDREQLERVVLNLLSNAVKFTPDGGRVTVRLADDGAHAVLEVTDTGIGIPADELEQLFERFFRSTLSQHNEIPGTGLGLPITRTIVERHGGRIEVDSEVGRGTTVRVRLPARHSDGPTPRTDPVRIAP</sequence>
<dbReference type="PANTHER" id="PTHR43711:SF1">
    <property type="entry name" value="HISTIDINE KINASE 1"/>
    <property type="match status" value="1"/>
</dbReference>
<keyword evidence="10" id="KW-0812">Transmembrane</keyword>
<evidence type="ECO:0000256" key="3">
    <source>
        <dbReference type="ARBA" id="ARBA00012438"/>
    </source>
</evidence>
<dbReference type="Pfam" id="PF02518">
    <property type="entry name" value="HATPase_c"/>
    <property type="match status" value="1"/>
</dbReference>